<dbReference type="AlphaFoldDB" id="A0AAE6FZG7"/>
<evidence type="ECO:0000313" key="3">
    <source>
        <dbReference type="Proteomes" id="UP000320179"/>
    </source>
</evidence>
<dbReference type="RefSeq" id="WP_140798211.1">
    <property type="nucleotide sequence ID" value="NZ_CP017173.1"/>
</dbReference>
<evidence type="ECO:0008006" key="4">
    <source>
        <dbReference type="Google" id="ProtNLM"/>
    </source>
</evidence>
<gene>
    <name evidence="2" type="ORF">BHS09_14660</name>
</gene>
<evidence type="ECO:0000313" key="2">
    <source>
        <dbReference type="EMBL" id="QDE68126.1"/>
    </source>
</evidence>
<organism evidence="2 3">
    <name type="scientific">Myxococcus xanthus</name>
    <dbReference type="NCBI Taxonomy" id="34"/>
    <lineage>
        <taxon>Bacteria</taxon>
        <taxon>Pseudomonadati</taxon>
        <taxon>Myxococcota</taxon>
        <taxon>Myxococcia</taxon>
        <taxon>Myxococcales</taxon>
        <taxon>Cystobacterineae</taxon>
        <taxon>Myxococcaceae</taxon>
        <taxon>Myxococcus</taxon>
    </lineage>
</organism>
<name>A0AAE6FZG7_MYXXA</name>
<feature type="region of interest" description="Disordered" evidence="1">
    <location>
        <begin position="55"/>
        <end position="85"/>
    </location>
</feature>
<proteinExistence type="predicted"/>
<dbReference type="EMBL" id="CP017174">
    <property type="protein sequence ID" value="QDE68126.1"/>
    <property type="molecule type" value="Genomic_DNA"/>
</dbReference>
<accession>A0AAE6FZG7</accession>
<protein>
    <recommendedName>
        <fullName evidence="4">PEGA domain-containing protein</fullName>
    </recommendedName>
</protein>
<reference evidence="2 3" key="1">
    <citation type="journal article" date="2019" name="Science">
        <title>Social genes are selection hotspots in kin groups of a soil microbe.</title>
        <authorList>
            <person name="Wielgoss S."/>
            <person name="Wolfensberger R."/>
            <person name="Sun L."/>
            <person name="Fiegna F."/>
            <person name="Velicer G.J."/>
        </authorList>
    </citation>
    <scope>NUCLEOTIDE SEQUENCE [LARGE SCALE GENOMIC DNA]</scope>
    <source>
        <strain evidence="2 3">MC3.5.9c15</strain>
    </source>
</reference>
<dbReference type="Proteomes" id="UP000320179">
    <property type="component" value="Chromosome"/>
</dbReference>
<evidence type="ECO:0000256" key="1">
    <source>
        <dbReference type="SAM" id="MobiDB-lite"/>
    </source>
</evidence>
<sequence>MKALPSGRHTLRVTAEGFEPVWKVVQVGAASAVPPQLSVELRAGAAVSGTVVDARGAPVPRPRWMRGGLPDGGPAPSAGRGGGRP</sequence>